<comment type="caution">
    <text evidence="2">The sequence shown here is derived from an EMBL/GenBank/DDBJ whole genome shotgun (WGS) entry which is preliminary data.</text>
</comment>
<dbReference type="EMBL" id="PDHH01000010">
    <property type="protein sequence ID" value="PSM51267.1"/>
    <property type="molecule type" value="Genomic_DNA"/>
</dbReference>
<protein>
    <submittedName>
        <fullName evidence="2">Uncharacterized protein</fullName>
    </submittedName>
</protein>
<feature type="coiled-coil region" evidence="1">
    <location>
        <begin position="20"/>
        <end position="47"/>
    </location>
</feature>
<reference evidence="3" key="1">
    <citation type="submission" date="2017-10" db="EMBL/GenBank/DDBJ databases">
        <title>Campylobacter species from seals.</title>
        <authorList>
            <person name="Gilbert M.J."/>
            <person name="Zomer A.L."/>
            <person name="Timmerman A.J."/>
            <person name="Duim B."/>
            <person name="Wagenaar J.A."/>
        </authorList>
    </citation>
    <scope>NUCLEOTIDE SEQUENCE [LARGE SCALE GENOMIC DNA]</scope>
    <source>
        <strain evidence="3">17S00004-5</strain>
    </source>
</reference>
<sequence length="164" mass="19742">MQQNNEEITPYSNKTPKEKLEYIKEVLNSQQDNKQNQEEKYIELNQALAVSYEPYNQDKAYEHMFNNIKILDMPKQEQNKIFQEENPKLYKELKNEFELMQNESNLQKKTLNADIKTIIKSYDEFKIGKNINKIRFKTHYPKSFEKMQKANDKDLILNNKLKGR</sequence>
<dbReference type="OrthoDB" id="9887327at2"/>
<accession>A0A2P8QYD7</accession>
<dbReference type="RefSeq" id="WP_106872914.1">
    <property type="nucleotide sequence ID" value="NZ_CP053841.1"/>
</dbReference>
<organism evidence="2 3">
    <name type="scientific">Campylobacter blaseri</name>
    <dbReference type="NCBI Taxonomy" id="2042961"/>
    <lineage>
        <taxon>Bacteria</taxon>
        <taxon>Pseudomonadati</taxon>
        <taxon>Campylobacterota</taxon>
        <taxon>Epsilonproteobacteria</taxon>
        <taxon>Campylobacterales</taxon>
        <taxon>Campylobacteraceae</taxon>
        <taxon>Campylobacter</taxon>
    </lineage>
</organism>
<evidence type="ECO:0000313" key="3">
    <source>
        <dbReference type="Proteomes" id="UP000240535"/>
    </source>
</evidence>
<name>A0A2P8QYD7_9BACT</name>
<evidence type="ECO:0000256" key="1">
    <source>
        <dbReference type="SAM" id="Coils"/>
    </source>
</evidence>
<dbReference type="Proteomes" id="UP000240535">
    <property type="component" value="Unassembled WGS sequence"/>
</dbReference>
<keyword evidence="1" id="KW-0175">Coiled coil</keyword>
<gene>
    <name evidence="2" type="ORF">CQ405_09120</name>
</gene>
<proteinExistence type="predicted"/>
<dbReference type="AlphaFoldDB" id="A0A2P8QYD7"/>
<keyword evidence="3" id="KW-1185">Reference proteome</keyword>
<evidence type="ECO:0000313" key="2">
    <source>
        <dbReference type="EMBL" id="PSM51267.1"/>
    </source>
</evidence>